<protein>
    <submittedName>
        <fullName evidence="1">Uncharacterized protein</fullName>
    </submittedName>
</protein>
<gene>
    <name evidence="1" type="ORF">BV22DRAFT_410168</name>
</gene>
<proteinExistence type="predicted"/>
<reference evidence="1" key="1">
    <citation type="journal article" date="2021" name="New Phytol.">
        <title>Evolutionary innovations through gain and loss of genes in the ectomycorrhizal Boletales.</title>
        <authorList>
            <person name="Wu G."/>
            <person name="Miyauchi S."/>
            <person name="Morin E."/>
            <person name="Kuo A."/>
            <person name="Drula E."/>
            <person name="Varga T."/>
            <person name="Kohler A."/>
            <person name="Feng B."/>
            <person name="Cao Y."/>
            <person name="Lipzen A."/>
            <person name="Daum C."/>
            <person name="Hundley H."/>
            <person name="Pangilinan J."/>
            <person name="Johnson J."/>
            <person name="Barry K."/>
            <person name="LaButti K."/>
            <person name="Ng V."/>
            <person name="Ahrendt S."/>
            <person name="Min B."/>
            <person name="Choi I.G."/>
            <person name="Park H."/>
            <person name="Plett J.M."/>
            <person name="Magnuson J."/>
            <person name="Spatafora J.W."/>
            <person name="Nagy L.G."/>
            <person name="Henrissat B."/>
            <person name="Grigoriev I.V."/>
            <person name="Yang Z.L."/>
            <person name="Xu J."/>
            <person name="Martin F.M."/>
        </authorList>
    </citation>
    <scope>NUCLEOTIDE SEQUENCE</scope>
    <source>
        <strain evidence="1">KUC20120723A-06</strain>
    </source>
</reference>
<dbReference type="Proteomes" id="UP000790709">
    <property type="component" value="Unassembled WGS sequence"/>
</dbReference>
<sequence length="257" mass="28473">MTNDTPTLPSQFQWNFCPLGGDAVPIFDFKLRLNCSPGGDPRSSSFVEYPLSIDFRQDFTLLAWAFCEDRSQWRSILSFESPQVSTSLLSLALPPRSEPNVIHLAYMTSMQASHLKGLQGALEVPFPNLWFHVAVVFKTGTFGSDTFTIYVNGVEDATLIVDQGIFRAKDINIVLGSRKFMNGPASQWSGSIENVRVHQAAITEEQINAHLAEGSLPRIRALRTSTCQWPAIDPVTSPLGDARLSDHDGDAEQPWMS</sequence>
<evidence type="ECO:0000313" key="2">
    <source>
        <dbReference type="Proteomes" id="UP000790709"/>
    </source>
</evidence>
<accession>A0ACB8BK38</accession>
<comment type="caution">
    <text evidence="1">The sequence shown here is derived from an EMBL/GenBank/DDBJ whole genome shotgun (WGS) entry which is preliminary data.</text>
</comment>
<keyword evidence="2" id="KW-1185">Reference proteome</keyword>
<evidence type="ECO:0000313" key="1">
    <source>
        <dbReference type="EMBL" id="KAH7925715.1"/>
    </source>
</evidence>
<dbReference type="EMBL" id="MU266396">
    <property type="protein sequence ID" value="KAH7925715.1"/>
    <property type="molecule type" value="Genomic_DNA"/>
</dbReference>
<organism evidence="1 2">
    <name type="scientific">Leucogyrophana mollusca</name>
    <dbReference type="NCBI Taxonomy" id="85980"/>
    <lineage>
        <taxon>Eukaryota</taxon>
        <taxon>Fungi</taxon>
        <taxon>Dikarya</taxon>
        <taxon>Basidiomycota</taxon>
        <taxon>Agaricomycotina</taxon>
        <taxon>Agaricomycetes</taxon>
        <taxon>Agaricomycetidae</taxon>
        <taxon>Boletales</taxon>
        <taxon>Boletales incertae sedis</taxon>
        <taxon>Leucogyrophana</taxon>
    </lineage>
</organism>
<name>A0ACB8BK38_9AGAM</name>